<dbReference type="GO" id="GO:0016620">
    <property type="term" value="F:oxidoreductase activity, acting on the aldehyde or oxo group of donors, NAD or NADP as acceptor"/>
    <property type="evidence" value="ECO:0007669"/>
    <property type="project" value="InterPro"/>
</dbReference>
<proteinExistence type="predicted"/>
<organism evidence="3 4">
    <name type="scientific">Aspergillus heteromorphus CBS 117.55</name>
    <dbReference type="NCBI Taxonomy" id="1448321"/>
    <lineage>
        <taxon>Eukaryota</taxon>
        <taxon>Fungi</taxon>
        <taxon>Dikarya</taxon>
        <taxon>Ascomycota</taxon>
        <taxon>Pezizomycotina</taxon>
        <taxon>Eurotiomycetes</taxon>
        <taxon>Eurotiomycetidae</taxon>
        <taxon>Eurotiales</taxon>
        <taxon>Aspergillaceae</taxon>
        <taxon>Aspergillus</taxon>
        <taxon>Aspergillus subgen. Circumdati</taxon>
    </lineage>
</organism>
<dbReference type="InterPro" id="IPR016163">
    <property type="entry name" value="Ald_DH_C"/>
</dbReference>
<accession>A0A317WXG5</accession>
<feature type="transmembrane region" description="Helical" evidence="1">
    <location>
        <begin position="456"/>
        <end position="479"/>
    </location>
</feature>
<keyword evidence="4" id="KW-1185">Reference proteome</keyword>
<dbReference type="Pfam" id="PF00171">
    <property type="entry name" value="Aldedh"/>
    <property type="match status" value="1"/>
</dbReference>
<name>A0A317WXG5_9EURO</name>
<dbReference type="Proteomes" id="UP000247233">
    <property type="component" value="Unassembled WGS sequence"/>
</dbReference>
<gene>
    <name evidence="3" type="ORF">BO70DRAFT_425661</name>
</gene>
<dbReference type="Gene3D" id="3.40.309.10">
    <property type="entry name" value="Aldehyde Dehydrogenase, Chain A, domain 2"/>
    <property type="match status" value="1"/>
</dbReference>
<evidence type="ECO:0000256" key="1">
    <source>
        <dbReference type="SAM" id="Phobius"/>
    </source>
</evidence>
<dbReference type="EMBL" id="MSFL01000002">
    <property type="protein sequence ID" value="PWY90705.1"/>
    <property type="molecule type" value="Genomic_DNA"/>
</dbReference>
<comment type="caution">
    <text evidence="3">The sequence shown here is derived from an EMBL/GenBank/DDBJ whole genome shotgun (WGS) entry which is preliminary data.</text>
</comment>
<keyword evidence="1" id="KW-0472">Membrane</keyword>
<dbReference type="PANTHER" id="PTHR43111">
    <property type="entry name" value="ALDEHYDE DEHYDROGENASE B-RELATED"/>
    <property type="match status" value="1"/>
</dbReference>
<dbReference type="AlphaFoldDB" id="A0A317WXG5"/>
<dbReference type="OrthoDB" id="5596991at2759"/>
<keyword evidence="1" id="KW-0812">Transmembrane</keyword>
<dbReference type="InterPro" id="IPR016161">
    <property type="entry name" value="Ald_DH/histidinol_DH"/>
</dbReference>
<dbReference type="VEuPathDB" id="FungiDB:BO70DRAFT_425661"/>
<dbReference type="GeneID" id="37069945"/>
<keyword evidence="1" id="KW-1133">Transmembrane helix</keyword>
<dbReference type="STRING" id="1448321.A0A317WXG5"/>
<evidence type="ECO:0000313" key="4">
    <source>
        <dbReference type="Proteomes" id="UP000247233"/>
    </source>
</evidence>
<evidence type="ECO:0000259" key="2">
    <source>
        <dbReference type="Pfam" id="PF00171"/>
    </source>
</evidence>
<protein>
    <submittedName>
        <fullName evidence="3">Aldehyde dehydrogenase PutA</fullName>
    </submittedName>
</protein>
<dbReference type="SUPFAM" id="SSF53720">
    <property type="entry name" value="ALDH-like"/>
    <property type="match status" value="1"/>
</dbReference>
<dbReference type="InterPro" id="IPR016162">
    <property type="entry name" value="Ald_DH_N"/>
</dbReference>
<dbReference type="Gene3D" id="3.40.605.10">
    <property type="entry name" value="Aldehyde Dehydrogenase, Chain A, domain 1"/>
    <property type="match status" value="1"/>
</dbReference>
<feature type="domain" description="Aldehyde dehydrogenase" evidence="2">
    <location>
        <begin position="200"/>
        <end position="371"/>
    </location>
</feature>
<sequence>MPTPPLFPRLLAADIDGRCQSIRYRQLQFHQFQTAVLQNIAAIKDAIATDSEHSAEEVRAEICLAMKEIRTHYASLDLETDLQEEYRVANGKNNPTGRKGVGIVYVVPGSHTLFFDLVAAWAAAVAGGNCVVFELPKNTMSLPGILRKILPPALDADTFAISEERPDAGFLSNNTLVILQGHSAPISDRGLLSSTTARTVAVVDRTADIPAAAEALVSARFAFAGRATYSPDLVLVQEFIMKEFTEAVIQRSSRYLGGQNGEARQTTVNPRRASPGASLLDAAYKDASARVVVSGSEWGVVEVLGRKSPLLRRKISEKVLIIHPVSSLDDAIDFSNSMAPFAATYAFAAPSSAKYLTQFIDAHISWVNHFPTDILIGPTYPPSHPPPGKTRYSTSWLQVPRPQFVSESENAGFVRGVLDTAGGSGGNEKAWEEALTPLPAIGRPGGKTIGFFEQGMITGGVVLLVSVVGTVVVVGGYGINVVRGLG</sequence>
<dbReference type="InterPro" id="IPR015590">
    <property type="entry name" value="Aldehyde_DH_dom"/>
</dbReference>
<dbReference type="RefSeq" id="XP_025403148.1">
    <property type="nucleotide sequence ID" value="XM_025547708.1"/>
</dbReference>
<dbReference type="PANTHER" id="PTHR43111:SF1">
    <property type="entry name" value="ALDEHYDE DEHYDROGENASE B-RELATED"/>
    <property type="match status" value="1"/>
</dbReference>
<reference evidence="3 4" key="1">
    <citation type="submission" date="2016-12" db="EMBL/GenBank/DDBJ databases">
        <title>The genomes of Aspergillus section Nigri reveals drivers in fungal speciation.</title>
        <authorList>
            <consortium name="DOE Joint Genome Institute"/>
            <person name="Vesth T.C."/>
            <person name="Nybo J."/>
            <person name="Theobald S."/>
            <person name="Brandl J."/>
            <person name="Frisvad J.C."/>
            <person name="Nielsen K.F."/>
            <person name="Lyhne E.K."/>
            <person name="Kogle M.E."/>
            <person name="Kuo A."/>
            <person name="Riley R."/>
            <person name="Clum A."/>
            <person name="Nolan M."/>
            <person name="Lipzen A."/>
            <person name="Salamov A."/>
            <person name="Henrissat B."/>
            <person name="Wiebenga A."/>
            <person name="De Vries R.P."/>
            <person name="Grigoriev I.V."/>
            <person name="Mortensen U.H."/>
            <person name="Andersen M.R."/>
            <person name="Baker S.E."/>
        </authorList>
    </citation>
    <scope>NUCLEOTIDE SEQUENCE [LARGE SCALE GENOMIC DNA]</scope>
    <source>
        <strain evidence="3 4">CBS 117.55</strain>
    </source>
</reference>
<evidence type="ECO:0000313" key="3">
    <source>
        <dbReference type="EMBL" id="PWY90705.1"/>
    </source>
</evidence>